<evidence type="ECO:0000256" key="2">
    <source>
        <dbReference type="ARBA" id="ARBA00022516"/>
    </source>
</evidence>
<keyword evidence="3 10" id="KW-0808">Transferase</keyword>
<comment type="similarity">
    <text evidence="10">Belongs to the AccA family.</text>
</comment>
<comment type="pathway">
    <text evidence="1 10">Lipid metabolism; malonyl-CoA biosynthesis; malonyl-CoA from acetyl-CoA: step 1/1.</text>
</comment>
<evidence type="ECO:0000256" key="1">
    <source>
        <dbReference type="ARBA" id="ARBA00004956"/>
    </source>
</evidence>
<name>A0A5E4U150_9BURK</name>
<dbReference type="HAMAP" id="MF_00823">
    <property type="entry name" value="AcetylCoA_CT_alpha"/>
    <property type="match status" value="1"/>
</dbReference>
<dbReference type="Proteomes" id="UP000384354">
    <property type="component" value="Unassembled WGS sequence"/>
</dbReference>
<dbReference type="InterPro" id="IPR029045">
    <property type="entry name" value="ClpP/crotonase-like_dom_sf"/>
</dbReference>
<evidence type="ECO:0000256" key="6">
    <source>
        <dbReference type="ARBA" id="ARBA00022840"/>
    </source>
</evidence>
<keyword evidence="5 10" id="KW-0276">Fatty acid metabolism</keyword>
<dbReference type="GO" id="GO:0003989">
    <property type="term" value="F:acetyl-CoA carboxylase activity"/>
    <property type="evidence" value="ECO:0007669"/>
    <property type="project" value="InterPro"/>
</dbReference>
<evidence type="ECO:0000256" key="7">
    <source>
        <dbReference type="ARBA" id="ARBA00023098"/>
    </source>
</evidence>
<dbReference type="PANTHER" id="PTHR42853:SF3">
    <property type="entry name" value="ACETYL-COENZYME A CARBOXYLASE CARBOXYL TRANSFERASE SUBUNIT ALPHA, CHLOROPLASTIC"/>
    <property type="match status" value="1"/>
</dbReference>
<evidence type="ECO:0000256" key="9">
    <source>
        <dbReference type="ARBA" id="ARBA00049152"/>
    </source>
</evidence>
<gene>
    <name evidence="10 12" type="primary">accA</name>
    <name evidence="12" type="ORF">PCE31106_01720</name>
</gene>
<keyword evidence="4 10" id="KW-0547">Nucleotide-binding</keyword>
<accession>A0A5E4U150</accession>
<keyword evidence="10" id="KW-0963">Cytoplasm</keyword>
<feature type="domain" description="CoA carboxyltransferase C-terminal" evidence="11">
    <location>
        <begin position="64"/>
        <end position="318"/>
    </location>
</feature>
<keyword evidence="2 10" id="KW-0444">Lipid biosynthesis</keyword>
<proteinExistence type="inferred from homology"/>
<comment type="catalytic activity">
    <reaction evidence="9 10">
        <text>N(6)-carboxybiotinyl-L-lysyl-[protein] + acetyl-CoA = N(6)-biotinyl-L-lysyl-[protein] + malonyl-CoA</text>
        <dbReference type="Rhea" id="RHEA:54728"/>
        <dbReference type="Rhea" id="RHEA-COMP:10505"/>
        <dbReference type="Rhea" id="RHEA-COMP:10506"/>
        <dbReference type="ChEBI" id="CHEBI:57288"/>
        <dbReference type="ChEBI" id="CHEBI:57384"/>
        <dbReference type="ChEBI" id="CHEBI:83144"/>
        <dbReference type="ChEBI" id="CHEBI:83145"/>
        <dbReference type="EC" id="2.1.3.15"/>
    </reaction>
</comment>
<dbReference type="UniPathway" id="UPA00655">
    <property type="reaction ID" value="UER00711"/>
</dbReference>
<organism evidence="12 13">
    <name type="scientific">Pandoraea cepalis</name>
    <dbReference type="NCBI Taxonomy" id="2508294"/>
    <lineage>
        <taxon>Bacteria</taxon>
        <taxon>Pseudomonadati</taxon>
        <taxon>Pseudomonadota</taxon>
        <taxon>Betaproteobacteria</taxon>
        <taxon>Burkholderiales</taxon>
        <taxon>Burkholderiaceae</taxon>
        <taxon>Pandoraea</taxon>
    </lineage>
</organism>
<dbReference type="PROSITE" id="PS50989">
    <property type="entry name" value="COA_CT_CTER"/>
    <property type="match status" value="1"/>
</dbReference>
<evidence type="ECO:0000256" key="10">
    <source>
        <dbReference type="HAMAP-Rule" id="MF_00823"/>
    </source>
</evidence>
<dbReference type="PANTHER" id="PTHR42853">
    <property type="entry name" value="ACETYL-COENZYME A CARBOXYLASE CARBOXYL TRANSFERASE SUBUNIT ALPHA"/>
    <property type="match status" value="1"/>
</dbReference>
<dbReference type="GO" id="GO:0016743">
    <property type="term" value="F:carboxyl- or carbamoyltransferase activity"/>
    <property type="evidence" value="ECO:0007669"/>
    <property type="project" value="UniProtKB-UniRule"/>
</dbReference>
<dbReference type="Pfam" id="PF03255">
    <property type="entry name" value="ACCA"/>
    <property type="match status" value="1"/>
</dbReference>
<keyword evidence="8 10" id="KW-0275">Fatty acid biosynthesis</keyword>
<comment type="subcellular location">
    <subcellularLocation>
        <location evidence="10">Cytoplasm</location>
    </subcellularLocation>
</comment>
<keyword evidence="7 10" id="KW-0443">Lipid metabolism</keyword>
<evidence type="ECO:0000313" key="13">
    <source>
        <dbReference type="Proteomes" id="UP000384354"/>
    </source>
</evidence>
<dbReference type="EC" id="2.1.3.15" evidence="10"/>
<dbReference type="SUPFAM" id="SSF52096">
    <property type="entry name" value="ClpP/crotonase"/>
    <property type="match status" value="1"/>
</dbReference>
<dbReference type="GO" id="GO:0006633">
    <property type="term" value="P:fatty acid biosynthetic process"/>
    <property type="evidence" value="ECO:0007669"/>
    <property type="project" value="UniProtKB-KW"/>
</dbReference>
<dbReference type="InterPro" id="IPR001095">
    <property type="entry name" value="Acetyl_CoA_COase_a_su"/>
</dbReference>
<evidence type="ECO:0000256" key="4">
    <source>
        <dbReference type="ARBA" id="ARBA00022741"/>
    </source>
</evidence>
<dbReference type="GO" id="GO:0009317">
    <property type="term" value="C:acetyl-CoA carboxylase complex"/>
    <property type="evidence" value="ECO:0007669"/>
    <property type="project" value="InterPro"/>
</dbReference>
<comment type="subunit">
    <text evidence="10">Acetyl-CoA carboxylase is a heterohexamer composed of biotin carboxyl carrier protein (AccB), biotin carboxylase (AccC) and two subunits each of ACCase subunit alpha (AccA) and ACCase subunit beta (AccD).</text>
</comment>
<evidence type="ECO:0000259" key="11">
    <source>
        <dbReference type="PROSITE" id="PS50989"/>
    </source>
</evidence>
<dbReference type="PRINTS" id="PR01069">
    <property type="entry name" value="ACCCTRFRASEA"/>
</dbReference>
<dbReference type="GO" id="GO:0005524">
    <property type="term" value="F:ATP binding"/>
    <property type="evidence" value="ECO:0007669"/>
    <property type="project" value="UniProtKB-KW"/>
</dbReference>
<dbReference type="Gene3D" id="3.90.226.10">
    <property type="entry name" value="2-enoyl-CoA Hydratase, Chain A, domain 1"/>
    <property type="match status" value="1"/>
</dbReference>
<evidence type="ECO:0000256" key="5">
    <source>
        <dbReference type="ARBA" id="ARBA00022832"/>
    </source>
</evidence>
<dbReference type="AlphaFoldDB" id="A0A5E4U150"/>
<evidence type="ECO:0000313" key="12">
    <source>
        <dbReference type="EMBL" id="VVD93212.1"/>
    </source>
</evidence>
<reference evidence="12 13" key="1">
    <citation type="submission" date="2019-08" db="EMBL/GenBank/DDBJ databases">
        <authorList>
            <person name="Peeters C."/>
        </authorList>
    </citation>
    <scope>NUCLEOTIDE SEQUENCE [LARGE SCALE GENOMIC DNA]</scope>
    <source>
        <strain evidence="12 13">LMG 31106</strain>
    </source>
</reference>
<dbReference type="NCBIfam" id="NF041504">
    <property type="entry name" value="AccA_sub"/>
    <property type="match status" value="1"/>
</dbReference>
<keyword evidence="12" id="KW-0436">Ligase</keyword>
<evidence type="ECO:0000256" key="3">
    <source>
        <dbReference type="ARBA" id="ARBA00022679"/>
    </source>
</evidence>
<dbReference type="EMBL" id="CABPSL010000005">
    <property type="protein sequence ID" value="VVD93212.1"/>
    <property type="molecule type" value="Genomic_DNA"/>
</dbReference>
<sequence length="347" mass="38438">MKVVYLDRVDVAGGTIRCRISGGSLMKNTFLDFEQPIAELEAKIEELRFVQDDSAVDISEEIERLSKKSQQLTKDIYTNLSPWQVSQISRHPQRPYTLDYVRDIFTDFHELHGDRSFADDLAIVGGMARFNGQACMVIGHQKGRDTKERALRNFGMPRPEGYRKAMRLMKLAEKFGLPIFTFVDTPGAYPGIDAEERGQSEAIGHNLFVMAELKTPIITTIIGEGGSGGALAVAVADTVMMLQFSTYSVISPEGCASILWKSAAKAPEAAEALGLTAHRLKALGLIDKIINEPLGGAHRDPLGMAGMLKRALADSLRQFQGNSHKELLERRFERLMSYGKYKEAVAK</sequence>
<comment type="function">
    <text evidence="10">Component of the acetyl coenzyme A carboxylase (ACC) complex. First, biotin carboxylase catalyzes the carboxylation of biotin on its carrier protein (BCCP) and then the CO(2) group is transferred by the carboxyltransferase to acetyl-CoA to form malonyl-CoA.</text>
</comment>
<dbReference type="NCBIfam" id="NF004344">
    <property type="entry name" value="PRK05724.1"/>
    <property type="match status" value="1"/>
</dbReference>
<dbReference type="NCBIfam" id="TIGR00513">
    <property type="entry name" value="accA"/>
    <property type="match status" value="1"/>
</dbReference>
<evidence type="ECO:0000256" key="8">
    <source>
        <dbReference type="ARBA" id="ARBA00023160"/>
    </source>
</evidence>
<dbReference type="GO" id="GO:2001295">
    <property type="term" value="P:malonyl-CoA biosynthetic process"/>
    <property type="evidence" value="ECO:0007669"/>
    <property type="project" value="UniProtKB-UniRule"/>
</dbReference>
<protein>
    <recommendedName>
        <fullName evidence="10">Acetyl-coenzyme A carboxylase carboxyl transferase subunit alpha</fullName>
        <shortName evidence="10">ACCase subunit alpha</shortName>
        <shortName evidence="10">Acetyl-CoA carboxylase carboxyltransferase subunit alpha</shortName>
        <ecNumber evidence="10">2.1.3.15</ecNumber>
    </recommendedName>
</protein>
<keyword evidence="6 10" id="KW-0067">ATP-binding</keyword>
<dbReference type="InterPro" id="IPR011763">
    <property type="entry name" value="COA_CT_C"/>
</dbReference>